<reference evidence="3" key="2">
    <citation type="submission" date="2024-01" db="EMBL/GenBank/DDBJ databases">
        <title>Draft genome sequence of Lactobacillus amylovorus strain TKL145.</title>
        <authorList>
            <person name="Tohno M."/>
            <person name="Tanizawa Y."/>
        </authorList>
    </citation>
    <scope>NUCLEOTIDE SEQUENCE [LARGE SCALE GENOMIC DNA]</scope>
    <source>
        <strain evidence="3">TKL145</strain>
    </source>
</reference>
<dbReference type="EMBL" id="BAAAAK010000001">
    <property type="protein sequence ID" value="GAA0041623.1"/>
    <property type="molecule type" value="Genomic_DNA"/>
</dbReference>
<proteinExistence type="predicted"/>
<feature type="transmembrane region" description="Helical" evidence="1">
    <location>
        <begin position="21"/>
        <end position="45"/>
    </location>
</feature>
<evidence type="ECO:0000313" key="3">
    <source>
        <dbReference type="Proteomes" id="UP001437574"/>
    </source>
</evidence>
<dbReference type="RefSeq" id="WP_353302209.1">
    <property type="nucleotide sequence ID" value="NZ_BAAAAK010000001.1"/>
</dbReference>
<sequence length="54" mass="6316">MQNKNYYREFNKPIQHKESHYETIFGGILLTVVVLTFTLLCYGFWDAAFQIIGG</sequence>
<gene>
    <name evidence="2" type="ORF">LATKL145_00330</name>
</gene>
<evidence type="ECO:0000313" key="2">
    <source>
        <dbReference type="EMBL" id="GAA0041623.1"/>
    </source>
</evidence>
<comment type="caution">
    <text evidence="2">The sequence shown here is derived from an EMBL/GenBank/DDBJ whole genome shotgun (WGS) entry which is preliminary data.</text>
</comment>
<keyword evidence="1" id="KW-1133">Transmembrane helix</keyword>
<accession>A0ABC9VKK8</accession>
<name>A0ABC9VKK8_LACAM</name>
<dbReference type="Proteomes" id="UP001437574">
    <property type="component" value="Unassembled WGS sequence"/>
</dbReference>
<organism evidence="2 3">
    <name type="scientific">Lactobacillus amylovorus subsp. animalium</name>
    <dbReference type="NCBI Taxonomy" id="3378536"/>
    <lineage>
        <taxon>Bacteria</taxon>
        <taxon>Bacillati</taxon>
        <taxon>Bacillota</taxon>
        <taxon>Bacilli</taxon>
        <taxon>Lactobacillales</taxon>
        <taxon>Lactobacillaceae</taxon>
        <taxon>Lactobacillus</taxon>
    </lineage>
</organism>
<evidence type="ECO:0008006" key="4">
    <source>
        <dbReference type="Google" id="ProtNLM"/>
    </source>
</evidence>
<reference evidence="2 3" key="1">
    <citation type="journal article" date="2024" name="Int. J. Syst. Evol. Microbiol.">
        <title>Proposal of Lactobacillus amylovorus subsp. animalis subsp. nov. and an emended description of Lactobacillus amylovorus.</title>
        <authorList>
            <person name="Yamane K."/>
            <person name="Tanizawa Y."/>
            <person name="Kobayashi H."/>
            <person name="Kamizono T."/>
            <person name="Kojima Y."/>
            <person name="Takagi H."/>
            <person name="Tohno M."/>
        </authorList>
    </citation>
    <scope>NUCLEOTIDE SEQUENCE [LARGE SCALE GENOMIC DNA]</scope>
    <source>
        <strain evidence="2 3">TKL145</strain>
    </source>
</reference>
<protein>
    <recommendedName>
        <fullName evidence="4">Preprotein translocase subunit SecE</fullName>
    </recommendedName>
</protein>
<evidence type="ECO:0000256" key="1">
    <source>
        <dbReference type="SAM" id="Phobius"/>
    </source>
</evidence>
<keyword evidence="1" id="KW-0472">Membrane</keyword>
<dbReference type="AlphaFoldDB" id="A0ABC9VKK8"/>
<keyword evidence="1" id="KW-0812">Transmembrane</keyword>